<organism evidence="8 9">
    <name type="scientific">Aspergillus sclerotialis</name>
    <dbReference type="NCBI Taxonomy" id="2070753"/>
    <lineage>
        <taxon>Eukaryota</taxon>
        <taxon>Fungi</taxon>
        <taxon>Dikarya</taxon>
        <taxon>Ascomycota</taxon>
        <taxon>Pezizomycotina</taxon>
        <taxon>Eurotiomycetes</taxon>
        <taxon>Eurotiomycetidae</taxon>
        <taxon>Eurotiales</taxon>
        <taxon>Aspergillaceae</taxon>
        <taxon>Aspergillus</taxon>
        <taxon>Aspergillus subgen. Polypaecilum</taxon>
    </lineage>
</organism>
<dbReference type="AlphaFoldDB" id="A0A3A2ZK36"/>
<proteinExistence type="predicted"/>
<dbReference type="GO" id="GO:0005634">
    <property type="term" value="C:nucleus"/>
    <property type="evidence" value="ECO:0007669"/>
    <property type="project" value="UniProtKB-SubCell"/>
</dbReference>
<reference evidence="9" key="1">
    <citation type="submission" date="2017-02" db="EMBL/GenBank/DDBJ databases">
        <authorList>
            <person name="Tafer H."/>
            <person name="Lopandic K."/>
        </authorList>
    </citation>
    <scope>NUCLEOTIDE SEQUENCE [LARGE SCALE GENOMIC DNA]</scope>
    <source>
        <strain evidence="9">CBS 366.77</strain>
    </source>
</reference>
<keyword evidence="2" id="KW-0479">Metal-binding</keyword>
<evidence type="ECO:0000256" key="1">
    <source>
        <dbReference type="ARBA" id="ARBA00004123"/>
    </source>
</evidence>
<dbReference type="EMBL" id="MVGC01000144">
    <property type="protein sequence ID" value="RJE22920.1"/>
    <property type="molecule type" value="Genomic_DNA"/>
</dbReference>
<dbReference type="GO" id="GO:0000981">
    <property type="term" value="F:DNA-binding transcription factor activity, RNA polymerase II-specific"/>
    <property type="evidence" value="ECO:0007669"/>
    <property type="project" value="InterPro"/>
</dbReference>
<evidence type="ECO:0000256" key="5">
    <source>
        <dbReference type="ARBA" id="ARBA00023242"/>
    </source>
</evidence>
<keyword evidence="9" id="KW-1185">Reference proteome</keyword>
<keyword evidence="3" id="KW-0805">Transcription regulation</keyword>
<evidence type="ECO:0000259" key="7">
    <source>
        <dbReference type="SMART" id="SM00906"/>
    </source>
</evidence>
<dbReference type="Proteomes" id="UP000266188">
    <property type="component" value="Unassembled WGS sequence"/>
</dbReference>
<dbReference type="InterPro" id="IPR050815">
    <property type="entry name" value="TF_fung"/>
</dbReference>
<dbReference type="PANTHER" id="PTHR47338">
    <property type="entry name" value="ZN(II)2CYS6 TRANSCRIPTION FACTOR (EUROFUNG)-RELATED"/>
    <property type="match status" value="1"/>
</dbReference>
<evidence type="ECO:0000256" key="4">
    <source>
        <dbReference type="ARBA" id="ARBA00023163"/>
    </source>
</evidence>
<comment type="subcellular location">
    <subcellularLocation>
        <location evidence="1">Nucleus</location>
    </subcellularLocation>
</comment>
<dbReference type="Pfam" id="PF04082">
    <property type="entry name" value="Fungal_trans"/>
    <property type="match status" value="1"/>
</dbReference>
<dbReference type="PANTHER" id="PTHR47338:SF10">
    <property type="entry name" value="TRANSCRIPTION FACTOR DOMAIN-CONTAINING PROTEIN-RELATED"/>
    <property type="match status" value="1"/>
</dbReference>
<dbReference type="GO" id="GO:0006351">
    <property type="term" value="P:DNA-templated transcription"/>
    <property type="evidence" value="ECO:0007669"/>
    <property type="project" value="InterPro"/>
</dbReference>
<gene>
    <name evidence="8" type="ORF">PHISCL_04729</name>
</gene>
<dbReference type="SMART" id="SM00906">
    <property type="entry name" value="Fungal_trans"/>
    <property type="match status" value="1"/>
</dbReference>
<evidence type="ECO:0000256" key="2">
    <source>
        <dbReference type="ARBA" id="ARBA00022723"/>
    </source>
</evidence>
<feature type="region of interest" description="Disordered" evidence="6">
    <location>
        <begin position="112"/>
        <end position="131"/>
    </location>
</feature>
<evidence type="ECO:0000313" key="8">
    <source>
        <dbReference type="EMBL" id="RJE22920.1"/>
    </source>
</evidence>
<keyword evidence="5" id="KW-0539">Nucleus</keyword>
<dbReference type="STRING" id="2070753.A0A3A2ZK36"/>
<evidence type="ECO:0000313" key="9">
    <source>
        <dbReference type="Proteomes" id="UP000266188"/>
    </source>
</evidence>
<dbReference type="InterPro" id="IPR007219">
    <property type="entry name" value="XnlR_reg_dom"/>
</dbReference>
<keyword evidence="4" id="KW-0804">Transcription</keyword>
<evidence type="ECO:0000256" key="6">
    <source>
        <dbReference type="SAM" id="MobiDB-lite"/>
    </source>
</evidence>
<sequence length="568" mass="63845">MQYGLHRALPYSEPNADHHQPTKQRKQACLSNRPACSACSRWDVECVYASGAQTPLDYGFTTPDSTLGIGLGAFVQNIPVASFDFSPELSPPLTEKSYDALGCSGSPLGSQILLDPSRPSSGNSPTYPPSPLPSLEQVIQLTGEFFERSHPQLPCIQKETFLDRLWSSQFPVLSTPLEWAILATAARAHRDVTVSSRADVFLQTAVESLTQSALLREHVLRDLQAAVWCIFSLYYSGQITKAVMLLAQAYSLASLNGLDKLDEPNPNIPRNIRFSPLEEEECRGTLWALFILDRHINYLMGRHFVIDDMQWCVNYPLDDRSLQYGFRPEPEHHDRRLAALASEKPNIPIGVSLSRLICKASVMLGRIVTYKSINPMPTDTDGTQRRLADFHELQSALACFWVSLPTCIHNVAEVPPENVDQSVWLLITLHTCSTLLFYITEAERRSPGSANLPTERENSACSYKSVNKIVAALRQISGLATDAVLNPMLSSSYFMCGRFILEQWRLSQQQSYRLDLNLVLKLLERMAEKQAQMPRIYKDIIDEELERDIQVGVNVGRSLLRTDYCFMI</sequence>
<dbReference type="GO" id="GO:0003677">
    <property type="term" value="F:DNA binding"/>
    <property type="evidence" value="ECO:0007669"/>
    <property type="project" value="InterPro"/>
</dbReference>
<name>A0A3A2ZK36_9EURO</name>
<dbReference type="OrthoDB" id="2943660at2759"/>
<feature type="domain" description="Xylanolytic transcriptional activator regulatory" evidence="7">
    <location>
        <begin position="242"/>
        <end position="322"/>
    </location>
</feature>
<evidence type="ECO:0000256" key="3">
    <source>
        <dbReference type="ARBA" id="ARBA00023015"/>
    </source>
</evidence>
<dbReference type="GO" id="GO:0008270">
    <property type="term" value="F:zinc ion binding"/>
    <property type="evidence" value="ECO:0007669"/>
    <property type="project" value="InterPro"/>
</dbReference>
<dbReference type="CDD" id="cd12148">
    <property type="entry name" value="fungal_TF_MHR"/>
    <property type="match status" value="1"/>
</dbReference>
<comment type="caution">
    <text evidence="8">The sequence shown here is derived from an EMBL/GenBank/DDBJ whole genome shotgun (WGS) entry which is preliminary data.</text>
</comment>
<protein>
    <recommendedName>
        <fullName evidence="7">Xylanolytic transcriptional activator regulatory domain-containing protein</fullName>
    </recommendedName>
</protein>
<accession>A0A3A2ZK36</accession>